<comment type="caution">
    <text evidence="6">The sequence shown here is derived from an EMBL/GenBank/DDBJ whole genome shotgun (WGS) entry which is preliminary data.</text>
</comment>
<dbReference type="Gene3D" id="1.10.150.240">
    <property type="entry name" value="Putative phosphatase, domain 2"/>
    <property type="match status" value="1"/>
</dbReference>
<dbReference type="Gene3D" id="3.40.50.1000">
    <property type="entry name" value="HAD superfamily/HAD-like"/>
    <property type="match status" value="1"/>
</dbReference>
<dbReference type="SFLD" id="SFLDG01129">
    <property type="entry name" value="C1.5:_HAD__Beta-PGM__Phosphata"/>
    <property type="match status" value="1"/>
</dbReference>
<sequence length="220" mass="24214">MTTKPTAFIFDLNGTMVDDMEFHGKAWSSIINDDLKAGLTYEEVKKQMYGKNSELLHRIFGDKRFTPEEEDKLSLEKEHRYQAAYRSSLSLIDGLDGFLEKAKAAGISMAIGSAAIPFNINFVLDGLAIGHYFKAVVSADDVQVSKPHPETFLKAAELLGSAPENCVVFEDAPKGVEAAQNAGMKCVVLTTMHGQEDFSSYTNVIAFISTYNDPALNQLF</sequence>
<dbReference type="PRINTS" id="PR00413">
    <property type="entry name" value="HADHALOGNASE"/>
</dbReference>
<dbReference type="InterPro" id="IPR036412">
    <property type="entry name" value="HAD-like_sf"/>
</dbReference>
<dbReference type="SFLD" id="SFLDS00003">
    <property type="entry name" value="Haloacid_Dehalogenase"/>
    <property type="match status" value="1"/>
</dbReference>
<evidence type="ECO:0000313" key="7">
    <source>
        <dbReference type="Proteomes" id="UP000295620"/>
    </source>
</evidence>
<keyword evidence="6" id="KW-0378">Hydrolase</keyword>
<evidence type="ECO:0000313" key="6">
    <source>
        <dbReference type="EMBL" id="TDQ11632.1"/>
    </source>
</evidence>
<evidence type="ECO:0000256" key="4">
    <source>
        <dbReference type="ARBA" id="ARBA00022842"/>
    </source>
</evidence>
<dbReference type="CDD" id="cd07505">
    <property type="entry name" value="HAD_BPGM-like"/>
    <property type="match status" value="1"/>
</dbReference>
<dbReference type="GO" id="GO:0046872">
    <property type="term" value="F:metal ion binding"/>
    <property type="evidence" value="ECO:0007669"/>
    <property type="project" value="UniProtKB-KW"/>
</dbReference>
<comment type="cofactor">
    <cofactor evidence="1">
        <name>Mg(2+)</name>
        <dbReference type="ChEBI" id="CHEBI:18420"/>
    </cofactor>
</comment>
<keyword evidence="4" id="KW-0460">Magnesium</keyword>
<evidence type="ECO:0000256" key="5">
    <source>
        <dbReference type="ARBA" id="ARBA00023277"/>
    </source>
</evidence>
<comment type="similarity">
    <text evidence="2">Belongs to the HAD-like hydrolase superfamily. CbbY/CbbZ/Gph/YieH family.</text>
</comment>
<keyword evidence="7" id="KW-1185">Reference proteome</keyword>
<gene>
    <name evidence="6" type="ORF">ATK78_0755</name>
</gene>
<dbReference type="PANTHER" id="PTHR46193">
    <property type="entry name" value="6-PHOSPHOGLUCONATE PHOSPHATASE"/>
    <property type="match status" value="1"/>
</dbReference>
<evidence type="ECO:0000256" key="1">
    <source>
        <dbReference type="ARBA" id="ARBA00001946"/>
    </source>
</evidence>
<dbReference type="NCBIfam" id="TIGR01509">
    <property type="entry name" value="HAD-SF-IA-v3"/>
    <property type="match status" value="1"/>
</dbReference>
<dbReference type="SFLD" id="SFLDG01135">
    <property type="entry name" value="C1.5.6:_HAD__Beta-PGM__Phospha"/>
    <property type="match status" value="1"/>
</dbReference>
<dbReference type="EMBL" id="SNYC01000003">
    <property type="protein sequence ID" value="TDQ11632.1"/>
    <property type="molecule type" value="Genomic_DNA"/>
</dbReference>
<proteinExistence type="inferred from homology"/>
<dbReference type="SUPFAM" id="SSF56784">
    <property type="entry name" value="HAD-like"/>
    <property type="match status" value="1"/>
</dbReference>
<dbReference type="Proteomes" id="UP000295620">
    <property type="component" value="Unassembled WGS sequence"/>
</dbReference>
<accession>A0A4R6SZU2</accession>
<evidence type="ECO:0000256" key="3">
    <source>
        <dbReference type="ARBA" id="ARBA00022723"/>
    </source>
</evidence>
<dbReference type="InterPro" id="IPR023214">
    <property type="entry name" value="HAD_sf"/>
</dbReference>
<dbReference type="AlphaFoldDB" id="A0A4R6SZU2"/>
<reference evidence="6 7" key="1">
    <citation type="submission" date="2019-03" db="EMBL/GenBank/DDBJ databases">
        <title>Genomic Encyclopedia of Archaeal and Bacterial Type Strains, Phase II (KMG-II): from individual species to whole genera.</title>
        <authorList>
            <person name="Goeker M."/>
        </authorList>
    </citation>
    <scope>NUCLEOTIDE SEQUENCE [LARGE SCALE GENOMIC DNA]</scope>
    <source>
        <strain evidence="6 7">DSM 19035</strain>
    </source>
</reference>
<dbReference type="Pfam" id="PF00702">
    <property type="entry name" value="Hydrolase"/>
    <property type="match status" value="1"/>
</dbReference>
<dbReference type="PANTHER" id="PTHR46193:SF18">
    <property type="entry name" value="HEXITOL PHOSPHATASE B"/>
    <property type="match status" value="1"/>
</dbReference>
<dbReference type="RefSeq" id="WP_133574689.1">
    <property type="nucleotide sequence ID" value="NZ_SNYC01000003.1"/>
</dbReference>
<dbReference type="GO" id="GO:0016787">
    <property type="term" value="F:hydrolase activity"/>
    <property type="evidence" value="ECO:0007669"/>
    <property type="project" value="UniProtKB-KW"/>
</dbReference>
<keyword evidence="5" id="KW-0119">Carbohydrate metabolism</keyword>
<protein>
    <submittedName>
        <fullName evidence="6">HAD superfamily hydrolase (TIGR01509 family)/beta-phosphoglucomutase family hydrolase</fullName>
    </submittedName>
</protein>
<dbReference type="InterPro" id="IPR023198">
    <property type="entry name" value="PGP-like_dom2"/>
</dbReference>
<keyword evidence="3" id="KW-0479">Metal-binding</keyword>
<dbReference type="OrthoDB" id="9797743at2"/>
<dbReference type="InterPro" id="IPR006439">
    <property type="entry name" value="HAD-SF_hydro_IA"/>
</dbReference>
<dbReference type="InterPro" id="IPR051600">
    <property type="entry name" value="Beta-PGM-like"/>
</dbReference>
<evidence type="ECO:0000256" key="2">
    <source>
        <dbReference type="ARBA" id="ARBA00006171"/>
    </source>
</evidence>
<organism evidence="6 7">
    <name type="scientific">Pedobacter metabolipauper</name>
    <dbReference type="NCBI Taxonomy" id="425513"/>
    <lineage>
        <taxon>Bacteria</taxon>
        <taxon>Pseudomonadati</taxon>
        <taxon>Bacteroidota</taxon>
        <taxon>Sphingobacteriia</taxon>
        <taxon>Sphingobacteriales</taxon>
        <taxon>Sphingobacteriaceae</taxon>
        <taxon>Pedobacter</taxon>
    </lineage>
</organism>
<name>A0A4R6SZU2_9SPHI</name>